<organism evidence="1 2">
    <name type="scientific">Pyruvatibacter mobilis</name>
    <dbReference type="NCBI Taxonomy" id="1712261"/>
    <lineage>
        <taxon>Bacteria</taxon>
        <taxon>Pseudomonadati</taxon>
        <taxon>Pseudomonadota</taxon>
        <taxon>Alphaproteobacteria</taxon>
        <taxon>Hyphomicrobiales</taxon>
        <taxon>Parvibaculaceae</taxon>
        <taxon>Pyruvatibacter</taxon>
    </lineage>
</organism>
<sequence length="191" mass="20126">MSPDNLSPLTVDLMSHRSTMAAGGTIMTNDTTGHRRGPSTGATLLMPLAAAAAFLAVTAFSQTAVAETDPDLSGVTADTPDEIGAAPFEYEELEALRDVTPRFGRRITVCAGQSLPGWAIYNVSTDFTACGGGWDSKWHLIELNGASPGQTAVVCTRSAIPPGWVVTGYSTNFTMCGRNAGRNNLKTIRFP</sequence>
<accession>A0A845QAP2</accession>
<gene>
    <name evidence="1" type="ORF">GTQ45_07625</name>
</gene>
<dbReference type="EMBL" id="WXYQ01000005">
    <property type="protein sequence ID" value="NBG95602.1"/>
    <property type="molecule type" value="Genomic_DNA"/>
</dbReference>
<keyword evidence="2" id="KW-1185">Reference proteome</keyword>
<dbReference type="GeneID" id="300654933"/>
<dbReference type="RefSeq" id="WP_160587535.1">
    <property type="nucleotide sequence ID" value="NZ_BMHN01000001.1"/>
</dbReference>
<reference evidence="1 2" key="1">
    <citation type="journal article" date="2016" name="Int. J. Syst. Evol. Microbiol.">
        <title>Pyruvatibacter mobilis gen. nov., sp. nov., a marine bacterium from the culture broth of Picochlorum sp. 122.</title>
        <authorList>
            <person name="Wang G."/>
            <person name="Tang M."/>
            <person name="Wu H."/>
            <person name="Dai S."/>
            <person name="Li T."/>
            <person name="Chen C."/>
            <person name="He H."/>
            <person name="Fan J."/>
            <person name="Xiang W."/>
            <person name="Li X."/>
        </authorList>
    </citation>
    <scope>NUCLEOTIDE SEQUENCE [LARGE SCALE GENOMIC DNA]</scope>
    <source>
        <strain evidence="1 2">GYP-11</strain>
    </source>
</reference>
<name>A0A845QAP2_9HYPH</name>
<proteinExistence type="predicted"/>
<evidence type="ECO:0000313" key="1">
    <source>
        <dbReference type="EMBL" id="NBG95602.1"/>
    </source>
</evidence>
<comment type="caution">
    <text evidence="1">The sequence shown here is derived from an EMBL/GenBank/DDBJ whole genome shotgun (WGS) entry which is preliminary data.</text>
</comment>
<evidence type="ECO:0000313" key="2">
    <source>
        <dbReference type="Proteomes" id="UP000470384"/>
    </source>
</evidence>
<protein>
    <submittedName>
        <fullName evidence="1">Uncharacterized protein</fullName>
    </submittedName>
</protein>
<dbReference type="AlphaFoldDB" id="A0A845QAP2"/>
<dbReference type="Proteomes" id="UP000470384">
    <property type="component" value="Unassembled WGS sequence"/>
</dbReference>